<feature type="non-terminal residue" evidence="5">
    <location>
        <position position="1"/>
    </location>
</feature>
<dbReference type="Gene3D" id="3.30.70.270">
    <property type="match status" value="1"/>
</dbReference>
<organism evidence="5 6">
    <name type="scientific">Natronospira elongata</name>
    <dbReference type="NCBI Taxonomy" id="3110268"/>
    <lineage>
        <taxon>Bacteria</taxon>
        <taxon>Pseudomonadati</taxon>
        <taxon>Pseudomonadota</taxon>
        <taxon>Gammaproteobacteria</taxon>
        <taxon>Natronospirales</taxon>
        <taxon>Natronospiraceae</taxon>
        <taxon>Natronospira</taxon>
    </lineage>
</organism>
<dbReference type="Pfam" id="PF00990">
    <property type="entry name" value="GGDEF"/>
    <property type="match status" value="1"/>
</dbReference>
<dbReference type="InterPro" id="IPR035965">
    <property type="entry name" value="PAS-like_dom_sf"/>
</dbReference>
<dbReference type="PANTHER" id="PTHR44757:SF4">
    <property type="entry name" value="DIGUANYLATE CYCLASE DGCE-RELATED"/>
    <property type="match status" value="1"/>
</dbReference>
<evidence type="ECO:0000313" key="6">
    <source>
        <dbReference type="Proteomes" id="UP001302316"/>
    </source>
</evidence>
<evidence type="ECO:0000259" key="3">
    <source>
        <dbReference type="PROSITE" id="PS50883"/>
    </source>
</evidence>
<dbReference type="PROSITE" id="PS50883">
    <property type="entry name" value="EAL"/>
    <property type="match status" value="1"/>
</dbReference>
<evidence type="ECO:0000259" key="4">
    <source>
        <dbReference type="PROSITE" id="PS50887"/>
    </source>
</evidence>
<dbReference type="CDD" id="cd01949">
    <property type="entry name" value="GGDEF"/>
    <property type="match status" value="1"/>
</dbReference>
<proteinExistence type="predicted"/>
<dbReference type="Pfam" id="PF00563">
    <property type="entry name" value="EAL"/>
    <property type="match status" value="1"/>
</dbReference>
<protein>
    <submittedName>
        <fullName evidence="5">EAL domain-containing protein</fullName>
    </submittedName>
</protein>
<dbReference type="InterPro" id="IPR052155">
    <property type="entry name" value="Biofilm_reg_signaling"/>
</dbReference>
<dbReference type="AlphaFoldDB" id="A0AAP6JI10"/>
<dbReference type="SMART" id="SM00052">
    <property type="entry name" value="EAL"/>
    <property type="match status" value="1"/>
</dbReference>
<dbReference type="FunFam" id="3.30.70.270:FF:000001">
    <property type="entry name" value="Diguanylate cyclase domain protein"/>
    <property type="match status" value="1"/>
</dbReference>
<dbReference type="NCBIfam" id="TIGR00229">
    <property type="entry name" value="sensory_box"/>
    <property type="match status" value="1"/>
</dbReference>
<name>A0AAP6JI10_9GAMM</name>
<dbReference type="InterPro" id="IPR000700">
    <property type="entry name" value="PAS-assoc_C"/>
</dbReference>
<keyword evidence="6" id="KW-1185">Reference proteome</keyword>
<comment type="caution">
    <text evidence="5">The sequence shown here is derived from an EMBL/GenBank/DDBJ whole genome shotgun (WGS) entry which is preliminary data.</text>
</comment>
<dbReference type="GO" id="GO:0003824">
    <property type="term" value="F:catalytic activity"/>
    <property type="evidence" value="ECO:0007669"/>
    <property type="project" value="UniProtKB-ARBA"/>
</dbReference>
<dbReference type="SUPFAM" id="SSF141868">
    <property type="entry name" value="EAL domain-like"/>
    <property type="match status" value="1"/>
</dbReference>
<dbReference type="EMBL" id="JAYGII010000051">
    <property type="protein sequence ID" value="MEA5446734.1"/>
    <property type="molecule type" value="Genomic_DNA"/>
</dbReference>
<gene>
    <name evidence="5" type="ORF">VCB98_12980</name>
</gene>
<dbReference type="Proteomes" id="UP001302316">
    <property type="component" value="Unassembled WGS sequence"/>
</dbReference>
<evidence type="ECO:0000259" key="2">
    <source>
        <dbReference type="PROSITE" id="PS50113"/>
    </source>
</evidence>
<dbReference type="RefSeq" id="WP_346053221.1">
    <property type="nucleotide sequence ID" value="NZ_JAYGII010000051.1"/>
</dbReference>
<feature type="domain" description="PAC" evidence="2">
    <location>
        <begin position="43"/>
        <end position="95"/>
    </location>
</feature>
<accession>A0AAP6JI10</accession>
<dbReference type="InterPro" id="IPR001610">
    <property type="entry name" value="PAC"/>
</dbReference>
<dbReference type="SMART" id="SM00267">
    <property type="entry name" value="GGDEF"/>
    <property type="match status" value="1"/>
</dbReference>
<dbReference type="PROSITE" id="PS50113">
    <property type="entry name" value="PAC"/>
    <property type="match status" value="1"/>
</dbReference>
<dbReference type="InterPro" id="IPR035919">
    <property type="entry name" value="EAL_sf"/>
</dbReference>
<evidence type="ECO:0000256" key="1">
    <source>
        <dbReference type="ARBA" id="ARBA00001946"/>
    </source>
</evidence>
<dbReference type="Pfam" id="PF08447">
    <property type="entry name" value="PAS_3"/>
    <property type="match status" value="1"/>
</dbReference>
<dbReference type="NCBIfam" id="TIGR00254">
    <property type="entry name" value="GGDEF"/>
    <property type="match status" value="1"/>
</dbReference>
<comment type="cofactor">
    <cofactor evidence="1">
        <name>Mg(2+)</name>
        <dbReference type="ChEBI" id="CHEBI:18420"/>
    </cofactor>
</comment>
<dbReference type="SMART" id="SM00086">
    <property type="entry name" value="PAC"/>
    <property type="match status" value="1"/>
</dbReference>
<dbReference type="Gene3D" id="3.20.20.450">
    <property type="entry name" value="EAL domain"/>
    <property type="match status" value="1"/>
</dbReference>
<dbReference type="PANTHER" id="PTHR44757">
    <property type="entry name" value="DIGUANYLATE CYCLASE DGCP"/>
    <property type="match status" value="1"/>
</dbReference>
<evidence type="ECO:0000313" key="5">
    <source>
        <dbReference type="EMBL" id="MEA5446734.1"/>
    </source>
</evidence>
<dbReference type="InterPro" id="IPR001633">
    <property type="entry name" value="EAL_dom"/>
</dbReference>
<dbReference type="Gene3D" id="3.30.450.20">
    <property type="entry name" value="PAS domain"/>
    <property type="match status" value="1"/>
</dbReference>
<reference evidence="5 6" key="1">
    <citation type="submission" date="2023-12" db="EMBL/GenBank/DDBJ databases">
        <title>Whole-genome sequencing of halo(alkali)philic microorganisms from hypersaline lakes.</title>
        <authorList>
            <person name="Sorokin D.Y."/>
            <person name="Merkel A.Y."/>
            <person name="Messina E."/>
            <person name="Yakimov M."/>
        </authorList>
    </citation>
    <scope>NUCLEOTIDE SEQUENCE [LARGE SCALE GENOMIC DNA]</scope>
    <source>
        <strain evidence="5 6">AB-CW1</strain>
    </source>
</reference>
<feature type="domain" description="GGDEF" evidence="4">
    <location>
        <begin position="127"/>
        <end position="260"/>
    </location>
</feature>
<dbReference type="SUPFAM" id="SSF55073">
    <property type="entry name" value="Nucleotide cyclase"/>
    <property type="match status" value="1"/>
</dbReference>
<dbReference type="InterPro" id="IPR000160">
    <property type="entry name" value="GGDEF_dom"/>
</dbReference>
<dbReference type="CDD" id="cd01948">
    <property type="entry name" value="EAL"/>
    <property type="match status" value="1"/>
</dbReference>
<dbReference type="InterPro" id="IPR029787">
    <property type="entry name" value="Nucleotide_cyclase"/>
</dbReference>
<dbReference type="SUPFAM" id="SSF55785">
    <property type="entry name" value="PYP-like sensor domain (PAS domain)"/>
    <property type="match status" value="1"/>
</dbReference>
<dbReference type="InterPro" id="IPR000014">
    <property type="entry name" value="PAS"/>
</dbReference>
<sequence>CAMLGQSREGIQGQLLEAIAHPGEVEKLEDRLEDCLAQKNAVFQLELRLRHRDGQPVWVTATLTLVRDEKGKPRHFIFVAQDLTEVRELAEELDFHSRHDRVTGLLNRTEFERQLCRLIESSRQEDREHALFHMDIDQFKLVNETADHATGDDLLRQLALRIQMMLGSSERIARLGGDEFAVLLPDTSSEQAYRVADTLRKAVEGTEFRTAEGAFRVSVSIGLVPIRPDAVSAGDVLKQGDAACYAAKDEGRNRIHVYQADDDLLLDRHGEMRWVNQVVAALEEDRFELHYQTIRCMEDPECLCLEVLLRMVSPEGERISAGLFMPAAERYSVAHRVDRWVIQHVLDWIKANPGTMEGISLFTVNLSGRSLGDKSLLDMLSRRVMEAGIPTEKLCFEITETAVIANLSTASVAIKRLRELGCRFALDDFGIGQSSMAYLKNLPADFLKIDGSFVRDILEDSRDRAMVAEINDLGHITGKQTIAEHVESAEILEVLNLMGVDMAQGYAISRPRPLSELAGSNSFPQAGDQGG</sequence>
<dbReference type="PROSITE" id="PS50887">
    <property type="entry name" value="GGDEF"/>
    <property type="match status" value="1"/>
</dbReference>
<dbReference type="InterPro" id="IPR043128">
    <property type="entry name" value="Rev_trsase/Diguanyl_cyclase"/>
</dbReference>
<feature type="domain" description="EAL" evidence="3">
    <location>
        <begin position="271"/>
        <end position="525"/>
    </location>
</feature>
<dbReference type="InterPro" id="IPR013655">
    <property type="entry name" value="PAS_fold_3"/>
</dbReference>
<dbReference type="CDD" id="cd00130">
    <property type="entry name" value="PAS"/>
    <property type="match status" value="1"/>
</dbReference>